<evidence type="ECO:0000313" key="2">
    <source>
        <dbReference type="EMBL" id="MFD1052494.1"/>
    </source>
</evidence>
<feature type="non-terminal residue" evidence="2">
    <location>
        <position position="101"/>
    </location>
</feature>
<comment type="caution">
    <text evidence="2">The sequence shown here is derived from an EMBL/GenBank/DDBJ whole genome shotgun (WGS) entry which is preliminary data.</text>
</comment>
<dbReference type="InterPro" id="IPR025751">
    <property type="entry name" value="RsbRD_N_dom"/>
</dbReference>
<dbReference type="Proteomes" id="UP001597045">
    <property type="component" value="Unassembled WGS sequence"/>
</dbReference>
<evidence type="ECO:0000259" key="1">
    <source>
        <dbReference type="Pfam" id="PF14361"/>
    </source>
</evidence>
<evidence type="ECO:0000313" key="3">
    <source>
        <dbReference type="Proteomes" id="UP001597045"/>
    </source>
</evidence>
<dbReference type="EMBL" id="JBHTIS010004468">
    <property type="protein sequence ID" value="MFD1052494.1"/>
    <property type="molecule type" value="Genomic_DNA"/>
</dbReference>
<gene>
    <name evidence="2" type="ORF">ACFQ1S_46350</name>
</gene>
<accession>A0ABW3MSW8</accession>
<reference evidence="3" key="1">
    <citation type="journal article" date="2019" name="Int. J. Syst. Evol. Microbiol.">
        <title>The Global Catalogue of Microorganisms (GCM) 10K type strain sequencing project: providing services to taxonomists for standard genome sequencing and annotation.</title>
        <authorList>
            <consortium name="The Broad Institute Genomics Platform"/>
            <consortium name="The Broad Institute Genome Sequencing Center for Infectious Disease"/>
            <person name="Wu L."/>
            <person name="Ma J."/>
        </authorList>
    </citation>
    <scope>NUCLEOTIDE SEQUENCE [LARGE SCALE GENOMIC DNA]</scope>
    <source>
        <strain evidence="3">JCM 31486</strain>
    </source>
</reference>
<sequence length="101" mass="11161">MGDLIGVLRGRVDDNAQTVVDTCASEVPEYGRTVTNPVDYARMLEFSVFIRRRTLELVTTDHPLTEDDLAVVRTIGEERGEKGMSRSALDRVLALHATASL</sequence>
<dbReference type="Pfam" id="PF14361">
    <property type="entry name" value="RsbRD_N"/>
    <property type="match status" value="1"/>
</dbReference>
<feature type="domain" description="RsbT co-antagonist protein RsbRD N-terminal" evidence="1">
    <location>
        <begin position="14"/>
        <end position="97"/>
    </location>
</feature>
<proteinExistence type="predicted"/>
<name>A0ABW3MSW8_9PSEU</name>
<protein>
    <recommendedName>
        <fullName evidence="1">RsbT co-antagonist protein RsbRD N-terminal domain-containing protein</fullName>
    </recommendedName>
</protein>
<keyword evidence="3" id="KW-1185">Reference proteome</keyword>
<organism evidence="2 3">
    <name type="scientific">Kibdelosporangium lantanae</name>
    <dbReference type="NCBI Taxonomy" id="1497396"/>
    <lineage>
        <taxon>Bacteria</taxon>
        <taxon>Bacillati</taxon>
        <taxon>Actinomycetota</taxon>
        <taxon>Actinomycetes</taxon>
        <taxon>Pseudonocardiales</taxon>
        <taxon>Pseudonocardiaceae</taxon>
        <taxon>Kibdelosporangium</taxon>
    </lineage>
</organism>